<organism evidence="1 2">
    <name type="scientific">Hymenobacter montanus</name>
    <dbReference type="NCBI Taxonomy" id="2771359"/>
    <lineage>
        <taxon>Bacteria</taxon>
        <taxon>Pseudomonadati</taxon>
        <taxon>Bacteroidota</taxon>
        <taxon>Cytophagia</taxon>
        <taxon>Cytophagales</taxon>
        <taxon>Hymenobacteraceae</taxon>
        <taxon>Hymenobacter</taxon>
    </lineage>
</organism>
<proteinExistence type="predicted"/>
<evidence type="ECO:0000313" key="1">
    <source>
        <dbReference type="EMBL" id="MBD2768376.1"/>
    </source>
</evidence>
<sequence>MESAVVIKSFVRKGYEEEMLDALDAVEPSGPVQPTHLGGTFEVRHVSFTYPTGTTSA</sequence>
<evidence type="ECO:0000313" key="2">
    <source>
        <dbReference type="Proteomes" id="UP000612233"/>
    </source>
</evidence>
<protein>
    <submittedName>
        <fullName evidence="1">Uncharacterized protein</fullName>
    </submittedName>
</protein>
<reference evidence="1" key="1">
    <citation type="submission" date="2020-09" db="EMBL/GenBank/DDBJ databases">
        <authorList>
            <person name="Kim M.K."/>
        </authorList>
    </citation>
    <scope>NUCLEOTIDE SEQUENCE</scope>
    <source>
        <strain evidence="1">BT664</strain>
    </source>
</reference>
<keyword evidence="2" id="KW-1185">Reference proteome</keyword>
<comment type="caution">
    <text evidence="1">The sequence shown here is derived from an EMBL/GenBank/DDBJ whole genome shotgun (WGS) entry which is preliminary data.</text>
</comment>
<dbReference type="AlphaFoldDB" id="A0A927BDH4"/>
<dbReference type="EMBL" id="JACXAD010000010">
    <property type="protein sequence ID" value="MBD2768376.1"/>
    <property type="molecule type" value="Genomic_DNA"/>
</dbReference>
<gene>
    <name evidence="1" type="ORF">IC235_10770</name>
</gene>
<dbReference type="RefSeq" id="WP_191005187.1">
    <property type="nucleotide sequence ID" value="NZ_JACXAD010000010.1"/>
</dbReference>
<dbReference type="Proteomes" id="UP000612233">
    <property type="component" value="Unassembled WGS sequence"/>
</dbReference>
<name>A0A927BDH4_9BACT</name>
<accession>A0A927BDH4</accession>